<dbReference type="AlphaFoldDB" id="A0A6L2PCK4"/>
<protein>
    <recommendedName>
        <fullName evidence="3">Fanconi Anaemia group E protein C-terminal domain-containing protein</fullName>
    </recommendedName>
</protein>
<name>A0A6L2PCK4_COPFO</name>
<comment type="caution">
    <text evidence="1">The sequence shown here is derived from an EMBL/GenBank/DDBJ whole genome shotgun (WGS) entry which is preliminary data.</text>
</comment>
<evidence type="ECO:0000313" key="2">
    <source>
        <dbReference type="Proteomes" id="UP000502823"/>
    </source>
</evidence>
<gene>
    <name evidence="1" type="ORF">Cfor_06936</name>
</gene>
<evidence type="ECO:0008006" key="3">
    <source>
        <dbReference type="Google" id="ProtNLM"/>
    </source>
</evidence>
<dbReference type="EMBL" id="BLKM01003515">
    <property type="protein sequence ID" value="GFG28982.1"/>
    <property type="molecule type" value="Genomic_DNA"/>
</dbReference>
<evidence type="ECO:0000313" key="1">
    <source>
        <dbReference type="EMBL" id="GFG28982.1"/>
    </source>
</evidence>
<dbReference type="InParanoid" id="A0A6L2PCK4"/>
<reference evidence="2" key="1">
    <citation type="submission" date="2020-01" db="EMBL/GenBank/DDBJ databases">
        <title>Draft genome sequence of the Termite Coptotermes fromosanus.</title>
        <authorList>
            <person name="Itakura S."/>
            <person name="Yosikawa Y."/>
            <person name="Umezawa K."/>
        </authorList>
    </citation>
    <scope>NUCLEOTIDE SEQUENCE [LARGE SCALE GENOMIC DNA]</scope>
</reference>
<organism evidence="1 2">
    <name type="scientific">Coptotermes formosanus</name>
    <name type="common">Formosan subterranean termite</name>
    <dbReference type="NCBI Taxonomy" id="36987"/>
    <lineage>
        <taxon>Eukaryota</taxon>
        <taxon>Metazoa</taxon>
        <taxon>Ecdysozoa</taxon>
        <taxon>Arthropoda</taxon>
        <taxon>Hexapoda</taxon>
        <taxon>Insecta</taxon>
        <taxon>Pterygota</taxon>
        <taxon>Neoptera</taxon>
        <taxon>Polyneoptera</taxon>
        <taxon>Dictyoptera</taxon>
        <taxon>Blattodea</taxon>
        <taxon>Blattoidea</taxon>
        <taxon>Termitoidae</taxon>
        <taxon>Rhinotermitidae</taxon>
        <taxon>Coptotermes</taxon>
    </lineage>
</organism>
<proteinExistence type="predicted"/>
<dbReference type="OrthoDB" id="6488317at2759"/>
<dbReference type="Proteomes" id="UP000502823">
    <property type="component" value="Unassembled WGS sequence"/>
</dbReference>
<sequence length="281" mass="31065">MQDDICKLYDVDENGWSMWSVSDNVLEELSKLNCDEDKDDSDLLQLLFKQQEVDTAGEMIRHDERKTWSSVSDACDVHVVKTIDNVDSISASITEIKTAGIEDEKEITEGTASMRVDQNTGDDILQNEALDLLRLLDEQTATAEQLSSSSEQQLASVLSKLSDAGLCHTCTLMCSMSASEQSKLGSFLHHEPDRLHEWQIPLLQELLSLTCGDTARQQLVHLLETSATDLAHNTQFAKLLISVIQQLGPGAPPDVLQQLADMVSNNKSVLKRAAEKALRAL</sequence>
<keyword evidence="2" id="KW-1185">Reference proteome</keyword>
<accession>A0A6L2PCK4</accession>
<dbReference type="Gene3D" id="1.25.40.480">
    <property type="match status" value="1"/>
</dbReference>